<organism evidence="1">
    <name type="scientific">Streptomyces sp. R35</name>
    <dbReference type="NCBI Taxonomy" id="3238630"/>
    <lineage>
        <taxon>Bacteria</taxon>
        <taxon>Bacillati</taxon>
        <taxon>Actinomycetota</taxon>
        <taxon>Actinomycetes</taxon>
        <taxon>Kitasatosporales</taxon>
        <taxon>Streptomycetaceae</taxon>
        <taxon>Streptomyces</taxon>
    </lineage>
</organism>
<proteinExistence type="predicted"/>
<dbReference type="RefSeq" id="WP_369257055.1">
    <property type="nucleotide sequence ID" value="NZ_CP163440.1"/>
</dbReference>
<accession>A0AB39RZ74</accession>
<evidence type="ECO:0008006" key="2">
    <source>
        <dbReference type="Google" id="ProtNLM"/>
    </source>
</evidence>
<dbReference type="EMBL" id="CP163440">
    <property type="protein sequence ID" value="XDQ61245.1"/>
    <property type="molecule type" value="Genomic_DNA"/>
</dbReference>
<name>A0AB39RZ74_9ACTN</name>
<evidence type="ECO:0000313" key="1">
    <source>
        <dbReference type="EMBL" id="XDQ61245.1"/>
    </source>
</evidence>
<gene>
    <name evidence="1" type="ORF">AB5J50_10885</name>
</gene>
<reference evidence="1" key="1">
    <citation type="submission" date="2024-07" db="EMBL/GenBank/DDBJ databases">
        <authorList>
            <person name="Yu S.T."/>
        </authorList>
    </citation>
    <scope>NUCLEOTIDE SEQUENCE</scope>
    <source>
        <strain evidence="1">R35</strain>
    </source>
</reference>
<protein>
    <recommendedName>
        <fullName evidence="2">Integrase</fullName>
    </recommendedName>
</protein>
<sequence length="610" mass="66827">MSRRVRFPAPEELPPEPEAVPAVGPVMFTARFSGGVERCYDFSALACPRLVRHLARALAGLAGVENRQKYVGTTDSYASTLTEFVTYLAKTGDMHSDVELEDLRPEFLDSFETSLVARYGDSSTTPYLRMQQLVKLLRLVQEEHPDRLGTAMQARLGFTTVQVGQGRGRPLDAYPDALFEAIQAAALADVRAARDRMLAGERLAAVGRDPAGGGWHGWTQENAAWYIADRGPLTGALRAEHGAMDKITDLGGIGRLNSHFFLTAYDVMAFVVLLMCQTGLEPEAACRLSADCLINPARGYVSIAYVKNRAHGQSRKTLRVTDGGAVHQPGGLIRLAVRLTAHGRRLTGTDLLWTHALRDGRVIATFGRHRATTLATVKQAFVERHQLTSLFEASGEDAVLNLRRLRKSYKSRRYRQTGGLLEDFAEGHSPRVAAKHYADIDAHRPLHEEAVEKGLREALDAALEAPVVLDDQGRRLDTSAAEVPPDEVAAALSGDSDVWLASCRDFYASPFARRPGSGCPVAVWGCLECPNAVFTTRHLPAILSFAGFLSTQREEMTVLEWNARYALAWERITTGILPQFTGEQQATARLIAESHDAALHLPGQILQGLT</sequence>
<dbReference type="AlphaFoldDB" id="A0AB39RZ74"/>